<dbReference type="InterPro" id="IPR004119">
    <property type="entry name" value="EcKL"/>
</dbReference>
<dbReference type="EMBL" id="JAVDWV010000016">
    <property type="protein sequence ID" value="MDR7156462.1"/>
    <property type="molecule type" value="Genomic_DNA"/>
</dbReference>
<dbReference type="SUPFAM" id="SSF56112">
    <property type="entry name" value="Protein kinase-like (PK-like)"/>
    <property type="match status" value="1"/>
</dbReference>
<protein>
    <recommendedName>
        <fullName evidence="1">CHK kinase-like domain-containing protein</fullName>
    </recommendedName>
</protein>
<dbReference type="PANTHER" id="PTHR23020">
    <property type="entry name" value="UNCHARACTERIZED NUCLEAR HORMONE RECEPTOR-RELATED"/>
    <property type="match status" value="1"/>
</dbReference>
<organism evidence="2 3">
    <name type="scientific">Sphingobium xenophagum</name>
    <dbReference type="NCBI Taxonomy" id="121428"/>
    <lineage>
        <taxon>Bacteria</taxon>
        <taxon>Pseudomonadati</taxon>
        <taxon>Pseudomonadota</taxon>
        <taxon>Alphaproteobacteria</taxon>
        <taxon>Sphingomonadales</taxon>
        <taxon>Sphingomonadaceae</taxon>
        <taxon>Sphingobium</taxon>
    </lineage>
</organism>
<evidence type="ECO:0000313" key="2">
    <source>
        <dbReference type="EMBL" id="MDR7156462.1"/>
    </source>
</evidence>
<dbReference type="RefSeq" id="WP_310226787.1">
    <property type="nucleotide sequence ID" value="NZ_JAVDWV010000016.1"/>
</dbReference>
<dbReference type="PANTHER" id="PTHR23020:SF41">
    <property type="entry name" value="AMINOGLYCOSIDE PHOSPHOTRANSFERASE DOMAIN-CONTAINING PROTEIN"/>
    <property type="match status" value="1"/>
</dbReference>
<gene>
    <name evidence="2" type="ORF">J2W40_003306</name>
</gene>
<name>A0ABU1X4F5_SPHXE</name>
<keyword evidence="3" id="KW-1185">Reference proteome</keyword>
<comment type="caution">
    <text evidence="2">The sequence shown here is derived from an EMBL/GenBank/DDBJ whole genome shotgun (WGS) entry which is preliminary data.</text>
</comment>
<dbReference type="InterPro" id="IPR015897">
    <property type="entry name" value="CHK_kinase-like"/>
</dbReference>
<dbReference type="SMART" id="SM00587">
    <property type="entry name" value="CHK"/>
    <property type="match status" value="1"/>
</dbReference>
<accession>A0ABU1X4F5</accession>
<reference evidence="2 3" key="1">
    <citation type="submission" date="2023-07" db="EMBL/GenBank/DDBJ databases">
        <title>Sorghum-associated microbial communities from plants grown in Nebraska, USA.</title>
        <authorList>
            <person name="Schachtman D."/>
        </authorList>
    </citation>
    <scope>NUCLEOTIDE SEQUENCE [LARGE SCALE GENOMIC DNA]</scope>
    <source>
        <strain evidence="2 3">4256</strain>
    </source>
</reference>
<feature type="domain" description="CHK kinase-like" evidence="1">
    <location>
        <begin position="118"/>
        <end position="301"/>
    </location>
</feature>
<dbReference type="Proteomes" id="UP001267638">
    <property type="component" value="Unassembled WGS sequence"/>
</dbReference>
<proteinExistence type="predicted"/>
<sequence length="368" mass="40930">MSNAYPATAAGFDCDILTRLCRTVDQQAEVIGFSVVGGQAFGDGANKVSTAGRAELDLTFADGTMRRTVIKLCRPDIALQPLYRNEVAFYLLARPGLEVEAPQCLGAEFDEMSGTFALALEDLRVRGARFANVMSPVSLQELYALLDQLAMLHARYWQSSELTGRLAAIRPHTEGELHRFFMVLDAVPALVTSEIRTEQFKREIVEAIGTNDSGLYDAVLRTQHYQSSLDYTLCHGDCHIGNTYLLPDGGGLLDWQLTAWGRYIHDVTYLIITALAVEQRREVERDLISYYLDRLAHHGVTDGPDLDEAWYEHRLAANWCLYIGWLTTPITHYGWEISVCNIIRLATAVADLDSVALAKELPSAPSVI</sequence>
<dbReference type="Pfam" id="PF02958">
    <property type="entry name" value="EcKL"/>
    <property type="match status" value="1"/>
</dbReference>
<evidence type="ECO:0000313" key="3">
    <source>
        <dbReference type="Proteomes" id="UP001267638"/>
    </source>
</evidence>
<evidence type="ECO:0000259" key="1">
    <source>
        <dbReference type="SMART" id="SM00587"/>
    </source>
</evidence>
<dbReference type="Gene3D" id="3.90.1200.10">
    <property type="match status" value="1"/>
</dbReference>
<dbReference type="InterPro" id="IPR011009">
    <property type="entry name" value="Kinase-like_dom_sf"/>
</dbReference>
<dbReference type="InterPro" id="IPR052961">
    <property type="entry name" value="Oxido-Kinase-like_Enzymes"/>
</dbReference>